<dbReference type="GO" id="GO:0006355">
    <property type="term" value="P:regulation of DNA-templated transcription"/>
    <property type="evidence" value="ECO:0007669"/>
    <property type="project" value="InterPro"/>
</dbReference>
<organism evidence="2 3">
    <name type="scientific">Teichococcus deserti</name>
    <dbReference type="NCBI Taxonomy" id="1817963"/>
    <lineage>
        <taxon>Bacteria</taxon>
        <taxon>Pseudomonadati</taxon>
        <taxon>Pseudomonadota</taxon>
        <taxon>Alphaproteobacteria</taxon>
        <taxon>Acetobacterales</taxon>
        <taxon>Roseomonadaceae</taxon>
        <taxon>Roseomonas</taxon>
    </lineage>
</organism>
<evidence type="ECO:0000313" key="2">
    <source>
        <dbReference type="EMBL" id="ONG58765.1"/>
    </source>
</evidence>
<feature type="domain" description="HTH luxR-type" evidence="1">
    <location>
        <begin position="322"/>
        <end position="379"/>
    </location>
</feature>
<gene>
    <name evidence="2" type="ORF">BKE38_02195</name>
</gene>
<proteinExistence type="predicted"/>
<dbReference type="RefSeq" id="WP_076955745.1">
    <property type="nucleotide sequence ID" value="NZ_MLCO01000013.1"/>
</dbReference>
<dbReference type="Proteomes" id="UP000188879">
    <property type="component" value="Unassembled WGS sequence"/>
</dbReference>
<dbReference type="AlphaFoldDB" id="A0A1V2HA11"/>
<protein>
    <recommendedName>
        <fullName evidence="1">HTH luxR-type domain-containing protein</fullName>
    </recommendedName>
</protein>
<dbReference type="InterPro" id="IPR016032">
    <property type="entry name" value="Sig_transdc_resp-reg_C-effctor"/>
</dbReference>
<dbReference type="SUPFAM" id="SSF46894">
    <property type="entry name" value="C-terminal effector domain of the bipartite response regulators"/>
    <property type="match status" value="1"/>
</dbReference>
<name>A0A1V2HA11_9PROT</name>
<dbReference type="EMBL" id="MLCO01000013">
    <property type="protein sequence ID" value="ONG58765.1"/>
    <property type="molecule type" value="Genomic_DNA"/>
</dbReference>
<dbReference type="InterPro" id="IPR036388">
    <property type="entry name" value="WH-like_DNA-bd_sf"/>
</dbReference>
<dbReference type="InterPro" id="IPR000792">
    <property type="entry name" value="Tscrpt_reg_LuxR_C"/>
</dbReference>
<keyword evidence="3" id="KW-1185">Reference proteome</keyword>
<dbReference type="Gene3D" id="1.10.10.10">
    <property type="entry name" value="Winged helix-like DNA-binding domain superfamily/Winged helix DNA-binding domain"/>
    <property type="match status" value="1"/>
</dbReference>
<sequence>MAEDRLASLIGDIYALATGPTGERGWPDIIDDVAEMVGAQTAALHLSDTRQQRTAVLAARNLPADVAADYESHFFSRDLFLQRQGPALDGHTHLSQDYLSEVEVEGSEFYNDLLRHRMGNAFYAAHSRGELDDKMLVLGLARPREMGPFTAGQSQLIRQVWPHLLRAIRVEDRLRSSQAVAGIGFAAVDALAIGLAILKPDRRPLFMNRSARRMLLDRGGPMLQTTEGRLRMLQPGGDAMFATLLAQATTSAGALRSGGSMRCGRADGRLAMALMMVPFRPEATGAPLGLGELPILPGPLALMMVTDPNARPNQLADQVITMFGVTRAEAEVAASLATGLSVEEVATQRGVRLTTLRSQVQSLLAKTGTNRQGELLRLLLSLPRLAGPEG</sequence>
<accession>A0A1V2HA11</accession>
<evidence type="ECO:0000313" key="3">
    <source>
        <dbReference type="Proteomes" id="UP000188879"/>
    </source>
</evidence>
<comment type="caution">
    <text evidence="2">The sequence shown here is derived from an EMBL/GenBank/DDBJ whole genome shotgun (WGS) entry which is preliminary data.</text>
</comment>
<dbReference type="OrthoDB" id="4457864at2"/>
<dbReference type="SMART" id="SM00421">
    <property type="entry name" value="HTH_LUXR"/>
    <property type="match status" value="1"/>
</dbReference>
<evidence type="ECO:0000259" key="1">
    <source>
        <dbReference type="SMART" id="SM00421"/>
    </source>
</evidence>
<reference evidence="2 3" key="1">
    <citation type="submission" date="2016-10" db="EMBL/GenBank/DDBJ databases">
        <title>Draft Genome sequence of Roseomonas sp. strain M3.</title>
        <authorList>
            <person name="Subhash Y."/>
            <person name="Lee S."/>
        </authorList>
    </citation>
    <scope>NUCLEOTIDE SEQUENCE [LARGE SCALE GENOMIC DNA]</scope>
    <source>
        <strain evidence="2 3">M3</strain>
    </source>
</reference>
<dbReference type="GO" id="GO:0003677">
    <property type="term" value="F:DNA binding"/>
    <property type="evidence" value="ECO:0007669"/>
    <property type="project" value="InterPro"/>
</dbReference>